<dbReference type="Proteomes" id="UP000266841">
    <property type="component" value="Unassembled WGS sequence"/>
</dbReference>
<gene>
    <name evidence="2" type="ORF">THAOC_22739</name>
</gene>
<dbReference type="OrthoDB" id="49627at2759"/>
<organism evidence="2 3">
    <name type="scientific">Thalassiosira oceanica</name>
    <name type="common">Marine diatom</name>
    <dbReference type="NCBI Taxonomy" id="159749"/>
    <lineage>
        <taxon>Eukaryota</taxon>
        <taxon>Sar</taxon>
        <taxon>Stramenopiles</taxon>
        <taxon>Ochrophyta</taxon>
        <taxon>Bacillariophyta</taxon>
        <taxon>Coscinodiscophyceae</taxon>
        <taxon>Thalassiosirophycidae</taxon>
        <taxon>Thalassiosirales</taxon>
        <taxon>Thalassiosiraceae</taxon>
        <taxon>Thalassiosira</taxon>
    </lineage>
</organism>
<name>K0RTT9_THAOC</name>
<keyword evidence="3" id="KW-1185">Reference proteome</keyword>
<protein>
    <submittedName>
        <fullName evidence="2">Uncharacterized protein</fullName>
    </submittedName>
</protein>
<feature type="non-terminal residue" evidence="2">
    <location>
        <position position="1"/>
    </location>
</feature>
<sequence>RRDVKMNVEILGGKPAKQKKTAKNSESKKRKALLDLDKNNHGKSPEVEDSASSAVVT</sequence>
<evidence type="ECO:0000313" key="2">
    <source>
        <dbReference type="EMBL" id="EJK57243.1"/>
    </source>
</evidence>
<evidence type="ECO:0000256" key="1">
    <source>
        <dbReference type="SAM" id="MobiDB-lite"/>
    </source>
</evidence>
<dbReference type="AlphaFoldDB" id="K0RTT9"/>
<feature type="region of interest" description="Disordered" evidence="1">
    <location>
        <begin position="1"/>
        <end position="57"/>
    </location>
</feature>
<dbReference type="EMBL" id="AGNL01028965">
    <property type="protein sequence ID" value="EJK57243.1"/>
    <property type="molecule type" value="Genomic_DNA"/>
</dbReference>
<proteinExistence type="predicted"/>
<feature type="compositionally biased region" description="Basic and acidic residues" evidence="1">
    <location>
        <begin position="23"/>
        <end position="46"/>
    </location>
</feature>
<evidence type="ECO:0000313" key="3">
    <source>
        <dbReference type="Proteomes" id="UP000266841"/>
    </source>
</evidence>
<accession>K0RTT9</accession>
<comment type="caution">
    <text evidence="2">The sequence shown here is derived from an EMBL/GenBank/DDBJ whole genome shotgun (WGS) entry which is preliminary data.</text>
</comment>
<reference evidence="2 3" key="1">
    <citation type="journal article" date="2012" name="Genome Biol.">
        <title>Genome and low-iron response of an oceanic diatom adapted to chronic iron limitation.</title>
        <authorList>
            <person name="Lommer M."/>
            <person name="Specht M."/>
            <person name="Roy A.S."/>
            <person name="Kraemer L."/>
            <person name="Andreson R."/>
            <person name="Gutowska M.A."/>
            <person name="Wolf J."/>
            <person name="Bergner S.V."/>
            <person name="Schilhabel M.B."/>
            <person name="Klostermeier U.C."/>
            <person name="Beiko R.G."/>
            <person name="Rosenstiel P."/>
            <person name="Hippler M."/>
            <person name="Laroche J."/>
        </authorList>
    </citation>
    <scope>NUCLEOTIDE SEQUENCE [LARGE SCALE GENOMIC DNA]</scope>
    <source>
        <strain evidence="2 3">CCMP1005</strain>
    </source>
</reference>